<proteinExistence type="predicted"/>
<accession>A0A0A9CED5</accession>
<dbReference type="EMBL" id="GBRH01223251">
    <property type="protein sequence ID" value="JAD74644.1"/>
    <property type="molecule type" value="Transcribed_RNA"/>
</dbReference>
<reference evidence="1" key="1">
    <citation type="submission" date="2014-09" db="EMBL/GenBank/DDBJ databases">
        <authorList>
            <person name="Magalhaes I.L.F."/>
            <person name="Oliveira U."/>
            <person name="Santos F.R."/>
            <person name="Vidigal T.H.D.A."/>
            <person name="Brescovit A.D."/>
            <person name="Santos A.J."/>
        </authorList>
    </citation>
    <scope>NUCLEOTIDE SEQUENCE</scope>
    <source>
        <tissue evidence="1">Shoot tissue taken approximately 20 cm above the soil surface</tissue>
    </source>
</reference>
<protein>
    <submittedName>
        <fullName evidence="1">Uncharacterized protein</fullName>
    </submittedName>
</protein>
<name>A0A0A9CED5_ARUDO</name>
<sequence>MIRDGFVSVWSTPSDFPRSRIGGCSFGSNRGGTAIDSGNLGPFRRVLGVFGCPNLGLYRFWCQLFVLPM</sequence>
<dbReference type="AlphaFoldDB" id="A0A0A9CED5"/>
<organism evidence="1">
    <name type="scientific">Arundo donax</name>
    <name type="common">Giant reed</name>
    <name type="synonym">Donax arundinaceus</name>
    <dbReference type="NCBI Taxonomy" id="35708"/>
    <lineage>
        <taxon>Eukaryota</taxon>
        <taxon>Viridiplantae</taxon>
        <taxon>Streptophyta</taxon>
        <taxon>Embryophyta</taxon>
        <taxon>Tracheophyta</taxon>
        <taxon>Spermatophyta</taxon>
        <taxon>Magnoliopsida</taxon>
        <taxon>Liliopsida</taxon>
        <taxon>Poales</taxon>
        <taxon>Poaceae</taxon>
        <taxon>PACMAD clade</taxon>
        <taxon>Arundinoideae</taxon>
        <taxon>Arundineae</taxon>
        <taxon>Arundo</taxon>
    </lineage>
</organism>
<reference evidence="1" key="2">
    <citation type="journal article" date="2015" name="Data Brief">
        <title>Shoot transcriptome of the giant reed, Arundo donax.</title>
        <authorList>
            <person name="Barrero R.A."/>
            <person name="Guerrero F.D."/>
            <person name="Moolhuijzen P."/>
            <person name="Goolsby J.A."/>
            <person name="Tidwell J."/>
            <person name="Bellgard S.E."/>
            <person name="Bellgard M.I."/>
        </authorList>
    </citation>
    <scope>NUCLEOTIDE SEQUENCE</scope>
    <source>
        <tissue evidence="1">Shoot tissue taken approximately 20 cm above the soil surface</tissue>
    </source>
</reference>
<evidence type="ECO:0000313" key="1">
    <source>
        <dbReference type="EMBL" id="JAD74644.1"/>
    </source>
</evidence>